<dbReference type="EMBL" id="JAVHUL010000005">
    <property type="protein sequence ID" value="MDQ7916541.1"/>
    <property type="molecule type" value="Genomic_DNA"/>
</dbReference>
<feature type="transmembrane region" description="Helical" evidence="1">
    <location>
        <begin position="330"/>
        <end position="355"/>
    </location>
</feature>
<feature type="transmembrane region" description="Helical" evidence="1">
    <location>
        <begin position="12"/>
        <end position="30"/>
    </location>
</feature>
<comment type="caution">
    <text evidence="2">The sequence shown here is derived from an EMBL/GenBank/DDBJ whole genome shotgun (WGS) entry which is preliminary data.</text>
</comment>
<feature type="transmembrane region" description="Helical" evidence="1">
    <location>
        <begin position="190"/>
        <end position="223"/>
    </location>
</feature>
<feature type="transmembrane region" description="Helical" evidence="1">
    <location>
        <begin position="161"/>
        <end position="183"/>
    </location>
</feature>
<feature type="transmembrane region" description="Helical" evidence="1">
    <location>
        <begin position="36"/>
        <end position="58"/>
    </location>
</feature>
<dbReference type="Pfam" id="PF13425">
    <property type="entry name" value="O-antigen_lig"/>
    <property type="match status" value="1"/>
</dbReference>
<reference evidence="2 3" key="1">
    <citation type="submission" date="2023-08" db="EMBL/GenBank/DDBJ databases">
        <title>Mesonia sp. MT50, isolated from deep-sea sediment of the Mariana Trench.</title>
        <authorList>
            <person name="Fu H."/>
        </authorList>
    </citation>
    <scope>NUCLEOTIDE SEQUENCE [LARGE SCALE GENOMIC DNA]</scope>
    <source>
        <strain evidence="2 3">MT50</strain>
    </source>
</reference>
<dbReference type="GO" id="GO:0016874">
    <property type="term" value="F:ligase activity"/>
    <property type="evidence" value="ECO:0007669"/>
    <property type="project" value="UniProtKB-KW"/>
</dbReference>
<feature type="transmembrane region" description="Helical" evidence="1">
    <location>
        <begin position="362"/>
        <end position="379"/>
    </location>
</feature>
<gene>
    <name evidence="2" type="ORF">RBU60_03060</name>
</gene>
<keyword evidence="1" id="KW-0472">Membrane</keyword>
<organism evidence="2 3">
    <name type="scientific">Mesonia profundi</name>
    <dbReference type="NCBI Taxonomy" id="3070998"/>
    <lineage>
        <taxon>Bacteria</taxon>
        <taxon>Pseudomonadati</taxon>
        <taxon>Bacteroidota</taxon>
        <taxon>Flavobacteriia</taxon>
        <taxon>Flavobacteriales</taxon>
        <taxon>Flavobacteriaceae</taxon>
        <taxon>Mesonia</taxon>
    </lineage>
</organism>
<accession>A0ABU1A1F0</accession>
<feature type="transmembrane region" description="Helical" evidence="1">
    <location>
        <begin position="65"/>
        <end position="84"/>
    </location>
</feature>
<protein>
    <submittedName>
        <fullName evidence="2">O-antigen ligase family protein</fullName>
    </submittedName>
</protein>
<dbReference type="RefSeq" id="WP_308863192.1">
    <property type="nucleotide sequence ID" value="NZ_JAVHUL010000005.1"/>
</dbReference>
<dbReference type="Proteomes" id="UP001230915">
    <property type="component" value="Unassembled WGS sequence"/>
</dbReference>
<evidence type="ECO:0000313" key="3">
    <source>
        <dbReference type="Proteomes" id="UP001230915"/>
    </source>
</evidence>
<evidence type="ECO:0000256" key="1">
    <source>
        <dbReference type="SAM" id="Phobius"/>
    </source>
</evidence>
<feature type="transmembrane region" description="Helical" evidence="1">
    <location>
        <begin position="96"/>
        <end position="116"/>
    </location>
</feature>
<keyword evidence="3" id="KW-1185">Reference proteome</keyword>
<proteinExistence type="predicted"/>
<feature type="transmembrane region" description="Helical" evidence="1">
    <location>
        <begin position="123"/>
        <end position="141"/>
    </location>
</feature>
<feature type="transmembrane region" description="Helical" evidence="1">
    <location>
        <begin position="235"/>
        <end position="255"/>
    </location>
</feature>
<keyword evidence="1" id="KW-0812">Transmembrane</keyword>
<keyword evidence="2" id="KW-0436">Ligase</keyword>
<name>A0ABU1A1F0_9FLAO</name>
<dbReference type="InterPro" id="IPR049504">
    <property type="entry name" value="O-antigen_lig"/>
</dbReference>
<feature type="transmembrane region" description="Helical" evidence="1">
    <location>
        <begin position="385"/>
        <end position="404"/>
    </location>
</feature>
<sequence>MKNLIYKLPLDKSIIYLMLFLLPIDMVNGFLLTNNIILPISISQAFKMLIVLLIFLNLAQYPKQFFLSIFIILVLMVPSFFQLFKNLDFSLLMNDLIKITKYVIPIFAFLFFRNYLKKDTSKLVFKLVNFSYFILVINILLKHLGVGYPMYNFGDIGSKGFFYAGNEVSALLLILSSIVSFNLWKRNKFFYVLMALFNIVVALSIASKTSVFGVILIHILIPIKRPTIRKINLKIFANVFLVTLILLPAIVYYGWSYVKASSIYNRLYYFYDKFDFLTFILSNRNVFLKDSLQVYLQEYNFLEKIIGVGQTSYEQMNHLKLVEIDVVDIFFAYAFIGLFLFIFALLFVGVQAVIFSKNIEKYLYANFVLMMLLILFVISSTAGHVFSSGMAGIYIGLIFSLFYISKASCKNEVLSQELQ</sequence>
<keyword evidence="1" id="KW-1133">Transmembrane helix</keyword>
<evidence type="ECO:0000313" key="2">
    <source>
        <dbReference type="EMBL" id="MDQ7916541.1"/>
    </source>
</evidence>